<proteinExistence type="predicted"/>
<organism evidence="2 3">
    <name type="scientific">Heliocybe sulcata</name>
    <dbReference type="NCBI Taxonomy" id="5364"/>
    <lineage>
        <taxon>Eukaryota</taxon>
        <taxon>Fungi</taxon>
        <taxon>Dikarya</taxon>
        <taxon>Basidiomycota</taxon>
        <taxon>Agaricomycotina</taxon>
        <taxon>Agaricomycetes</taxon>
        <taxon>Gloeophyllales</taxon>
        <taxon>Gloeophyllaceae</taxon>
        <taxon>Heliocybe</taxon>
    </lineage>
</organism>
<feature type="region of interest" description="Disordered" evidence="1">
    <location>
        <begin position="61"/>
        <end position="93"/>
    </location>
</feature>
<dbReference type="EMBL" id="ML213513">
    <property type="protein sequence ID" value="TFK50417.1"/>
    <property type="molecule type" value="Genomic_DNA"/>
</dbReference>
<keyword evidence="3" id="KW-1185">Reference proteome</keyword>
<evidence type="ECO:0000313" key="3">
    <source>
        <dbReference type="Proteomes" id="UP000305948"/>
    </source>
</evidence>
<sequence>MAFFKLHESRILFLNTFLATGLLQHKYGLACTPRLLLRMSPMEGTHCGPYAWATSLGGEDRTRVKRGRRSPTTALHCRPGQEQGTGRPIGPLKSYELLEPSML</sequence>
<reference evidence="2 3" key="1">
    <citation type="journal article" date="2019" name="Nat. Ecol. Evol.">
        <title>Megaphylogeny resolves global patterns of mushroom evolution.</title>
        <authorList>
            <person name="Varga T."/>
            <person name="Krizsan K."/>
            <person name="Foldi C."/>
            <person name="Dima B."/>
            <person name="Sanchez-Garcia M."/>
            <person name="Sanchez-Ramirez S."/>
            <person name="Szollosi G.J."/>
            <person name="Szarkandi J.G."/>
            <person name="Papp V."/>
            <person name="Albert L."/>
            <person name="Andreopoulos W."/>
            <person name="Angelini C."/>
            <person name="Antonin V."/>
            <person name="Barry K.W."/>
            <person name="Bougher N.L."/>
            <person name="Buchanan P."/>
            <person name="Buyck B."/>
            <person name="Bense V."/>
            <person name="Catcheside P."/>
            <person name="Chovatia M."/>
            <person name="Cooper J."/>
            <person name="Damon W."/>
            <person name="Desjardin D."/>
            <person name="Finy P."/>
            <person name="Geml J."/>
            <person name="Haridas S."/>
            <person name="Hughes K."/>
            <person name="Justo A."/>
            <person name="Karasinski D."/>
            <person name="Kautmanova I."/>
            <person name="Kiss B."/>
            <person name="Kocsube S."/>
            <person name="Kotiranta H."/>
            <person name="LaButti K.M."/>
            <person name="Lechner B.E."/>
            <person name="Liimatainen K."/>
            <person name="Lipzen A."/>
            <person name="Lukacs Z."/>
            <person name="Mihaltcheva S."/>
            <person name="Morgado L.N."/>
            <person name="Niskanen T."/>
            <person name="Noordeloos M.E."/>
            <person name="Ohm R.A."/>
            <person name="Ortiz-Santana B."/>
            <person name="Ovrebo C."/>
            <person name="Racz N."/>
            <person name="Riley R."/>
            <person name="Savchenko A."/>
            <person name="Shiryaev A."/>
            <person name="Soop K."/>
            <person name="Spirin V."/>
            <person name="Szebenyi C."/>
            <person name="Tomsovsky M."/>
            <person name="Tulloss R.E."/>
            <person name="Uehling J."/>
            <person name="Grigoriev I.V."/>
            <person name="Vagvolgyi C."/>
            <person name="Papp T."/>
            <person name="Martin F.M."/>
            <person name="Miettinen O."/>
            <person name="Hibbett D.S."/>
            <person name="Nagy L.G."/>
        </authorList>
    </citation>
    <scope>NUCLEOTIDE SEQUENCE [LARGE SCALE GENOMIC DNA]</scope>
    <source>
        <strain evidence="2 3">OMC1185</strain>
    </source>
</reference>
<accession>A0A5C3MZF2</accession>
<protein>
    <submittedName>
        <fullName evidence="2">Uncharacterized protein</fullName>
    </submittedName>
</protein>
<gene>
    <name evidence="2" type="ORF">OE88DRAFT_253187</name>
</gene>
<name>A0A5C3MZF2_9AGAM</name>
<evidence type="ECO:0000256" key="1">
    <source>
        <dbReference type="SAM" id="MobiDB-lite"/>
    </source>
</evidence>
<dbReference type="Proteomes" id="UP000305948">
    <property type="component" value="Unassembled WGS sequence"/>
</dbReference>
<dbReference type="AlphaFoldDB" id="A0A5C3MZF2"/>
<evidence type="ECO:0000313" key="2">
    <source>
        <dbReference type="EMBL" id="TFK50417.1"/>
    </source>
</evidence>